<feature type="domain" description="NADP-dependent oxidoreductase" evidence="7">
    <location>
        <begin position="20"/>
        <end position="292"/>
    </location>
</feature>
<evidence type="ECO:0000313" key="9">
    <source>
        <dbReference type="Proteomes" id="UP000663828"/>
    </source>
</evidence>
<keyword evidence="9" id="KW-1185">Reference proteome</keyword>
<organism evidence="8 9">
    <name type="scientific">Adineta ricciae</name>
    <name type="common">Rotifer</name>
    <dbReference type="NCBI Taxonomy" id="249248"/>
    <lineage>
        <taxon>Eukaryota</taxon>
        <taxon>Metazoa</taxon>
        <taxon>Spiralia</taxon>
        <taxon>Gnathifera</taxon>
        <taxon>Rotifera</taxon>
        <taxon>Eurotatoria</taxon>
        <taxon>Bdelloidea</taxon>
        <taxon>Adinetida</taxon>
        <taxon>Adinetidae</taxon>
        <taxon>Adineta</taxon>
    </lineage>
</organism>
<dbReference type="FunFam" id="3.20.20.100:FF:000006">
    <property type="entry name" value="Aldo-keto reductase family 1 member A1"/>
    <property type="match status" value="1"/>
</dbReference>
<evidence type="ECO:0000256" key="3">
    <source>
        <dbReference type="ARBA" id="ARBA00023002"/>
    </source>
</evidence>
<feature type="site" description="Lowers pKa of active site Tyr" evidence="6">
    <location>
        <position position="80"/>
    </location>
</feature>
<proteinExistence type="inferred from homology"/>
<comment type="caution">
    <text evidence="8">The sequence shown here is derived from an EMBL/GenBank/DDBJ whole genome shotgun (WGS) entry which is preliminary data.</text>
</comment>
<feature type="active site" description="Proton donor" evidence="4">
    <location>
        <position position="51"/>
    </location>
</feature>
<reference evidence="8" key="1">
    <citation type="submission" date="2021-02" db="EMBL/GenBank/DDBJ databases">
        <authorList>
            <person name="Nowell W R."/>
        </authorList>
    </citation>
    <scope>NUCLEOTIDE SEQUENCE</scope>
</reference>
<sequence length="325" mass="37703">MSSVGSLQMNNKVEIPRLALGTYATSNEEISNVIETALSVGYRHLDCAWIYGNEKGIGNGLTNQLKKGEIKRSDVFITSKLWCSFFKTERVRQQCIKSINDLQCQYLDLFLVHWPIAFNDQDPNDHEVKELIIADDVDFIDTWKAMEALVDEGLVKSIGVSNFTEEQLERILNMCKYKPVVNQVEIHPYCPQLELEKFCKKHDIILEAYAPLGAKERSWKTKDDPEILEDKTIKSLADKYHVHPAAILLHYIIDRDIVCVVKSANLQRIKDNFDLFQGQPFKLSQEDFHTIHKEIQTRFRYYTMSDAAKAKEYPFKEWKNFVSKD</sequence>
<dbReference type="PROSITE" id="PS00062">
    <property type="entry name" value="ALDOKETO_REDUCTASE_2"/>
    <property type="match status" value="1"/>
</dbReference>
<gene>
    <name evidence="8" type="ORF">XAT740_LOCUS54158</name>
</gene>
<keyword evidence="3" id="KW-0560">Oxidoreductase</keyword>
<dbReference type="PANTHER" id="PTHR11732">
    <property type="entry name" value="ALDO/KETO REDUCTASE"/>
    <property type="match status" value="1"/>
</dbReference>
<dbReference type="InterPro" id="IPR023210">
    <property type="entry name" value="NADP_OxRdtase_dom"/>
</dbReference>
<dbReference type="SUPFAM" id="SSF51430">
    <property type="entry name" value="NAD(P)-linked oxidoreductase"/>
    <property type="match status" value="1"/>
</dbReference>
<feature type="binding site" evidence="5">
    <location>
        <position position="113"/>
    </location>
    <ligand>
        <name>substrate</name>
    </ligand>
</feature>
<protein>
    <recommendedName>
        <fullName evidence="7">NADP-dependent oxidoreductase domain-containing protein</fullName>
    </recommendedName>
</protein>
<dbReference type="Gene3D" id="3.20.20.100">
    <property type="entry name" value="NADP-dependent oxidoreductase domain"/>
    <property type="match status" value="1"/>
</dbReference>
<evidence type="ECO:0000256" key="6">
    <source>
        <dbReference type="PIRSR" id="PIRSR000097-3"/>
    </source>
</evidence>
<dbReference type="GO" id="GO:0016491">
    <property type="term" value="F:oxidoreductase activity"/>
    <property type="evidence" value="ECO:0007669"/>
    <property type="project" value="UniProtKB-KW"/>
</dbReference>
<dbReference type="Pfam" id="PF00248">
    <property type="entry name" value="Aldo_ket_red"/>
    <property type="match status" value="1"/>
</dbReference>
<dbReference type="InterPro" id="IPR018170">
    <property type="entry name" value="Aldo/ket_reductase_CS"/>
</dbReference>
<dbReference type="Proteomes" id="UP000663828">
    <property type="component" value="Unassembled WGS sequence"/>
</dbReference>
<keyword evidence="2" id="KW-0521">NADP</keyword>
<accession>A0A816ECU9</accession>
<evidence type="ECO:0000256" key="1">
    <source>
        <dbReference type="ARBA" id="ARBA00007905"/>
    </source>
</evidence>
<evidence type="ECO:0000313" key="8">
    <source>
        <dbReference type="EMBL" id="CAF1646112.1"/>
    </source>
</evidence>
<name>A0A816ECU9_ADIRI</name>
<evidence type="ECO:0000256" key="4">
    <source>
        <dbReference type="PIRSR" id="PIRSR000097-1"/>
    </source>
</evidence>
<evidence type="ECO:0000256" key="2">
    <source>
        <dbReference type="ARBA" id="ARBA00022857"/>
    </source>
</evidence>
<evidence type="ECO:0000259" key="7">
    <source>
        <dbReference type="Pfam" id="PF00248"/>
    </source>
</evidence>
<dbReference type="AlphaFoldDB" id="A0A816ECU9"/>
<dbReference type="CDD" id="cd19071">
    <property type="entry name" value="AKR_AKR1-5-like"/>
    <property type="match status" value="1"/>
</dbReference>
<dbReference type="PRINTS" id="PR00069">
    <property type="entry name" value="ALDKETRDTASE"/>
</dbReference>
<dbReference type="InterPro" id="IPR036812">
    <property type="entry name" value="NAD(P)_OxRdtase_dom_sf"/>
</dbReference>
<comment type="similarity">
    <text evidence="1">Belongs to the aldo/keto reductase family.</text>
</comment>
<dbReference type="InterPro" id="IPR020471">
    <property type="entry name" value="AKR"/>
</dbReference>
<dbReference type="EMBL" id="CAJNOR010009588">
    <property type="protein sequence ID" value="CAF1646112.1"/>
    <property type="molecule type" value="Genomic_DNA"/>
</dbReference>
<dbReference type="PROSITE" id="PS00798">
    <property type="entry name" value="ALDOKETO_REDUCTASE_1"/>
    <property type="match status" value="1"/>
</dbReference>
<dbReference type="PIRSF" id="PIRSF000097">
    <property type="entry name" value="AKR"/>
    <property type="match status" value="1"/>
</dbReference>
<evidence type="ECO:0000256" key="5">
    <source>
        <dbReference type="PIRSR" id="PIRSR000097-2"/>
    </source>
</evidence>